<name>A0A9P4JZS7_9PLEO</name>
<evidence type="ECO:0000259" key="1">
    <source>
        <dbReference type="PROSITE" id="PS50011"/>
    </source>
</evidence>
<evidence type="ECO:0000313" key="3">
    <source>
        <dbReference type="Proteomes" id="UP000800093"/>
    </source>
</evidence>
<comment type="caution">
    <text evidence="2">The sequence shown here is derived from an EMBL/GenBank/DDBJ whole genome shotgun (WGS) entry which is preliminary data.</text>
</comment>
<gene>
    <name evidence="2" type="ORF">CC78DRAFT_585866</name>
</gene>
<dbReference type="GO" id="GO:0004672">
    <property type="term" value="F:protein kinase activity"/>
    <property type="evidence" value="ECO:0007669"/>
    <property type="project" value="InterPro"/>
</dbReference>
<dbReference type="SUPFAM" id="SSF56112">
    <property type="entry name" value="Protein kinase-like (PK-like)"/>
    <property type="match status" value="1"/>
</dbReference>
<proteinExistence type="predicted"/>
<dbReference type="EMBL" id="ML986707">
    <property type="protein sequence ID" value="KAF2259486.1"/>
    <property type="molecule type" value="Genomic_DNA"/>
</dbReference>
<reference evidence="3" key="1">
    <citation type="journal article" date="2020" name="Stud. Mycol.">
        <title>101 Dothideomycetes genomes: A test case for predicting lifestyles and emergence of pathogens.</title>
        <authorList>
            <person name="Haridas S."/>
            <person name="Albert R."/>
            <person name="Binder M."/>
            <person name="Bloem J."/>
            <person name="LaButti K."/>
            <person name="Salamov A."/>
            <person name="Andreopoulos B."/>
            <person name="Baker S."/>
            <person name="Barry K."/>
            <person name="Bills G."/>
            <person name="Bluhm B."/>
            <person name="Cannon C."/>
            <person name="Castanera R."/>
            <person name="Culley D."/>
            <person name="Daum C."/>
            <person name="Ezra D."/>
            <person name="Gonzalez J."/>
            <person name="Henrissat B."/>
            <person name="Kuo A."/>
            <person name="Liang C."/>
            <person name="Lipzen A."/>
            <person name="Lutzoni F."/>
            <person name="Magnuson J."/>
            <person name="Mondo S."/>
            <person name="Nolan M."/>
            <person name="Ohm R."/>
            <person name="Pangilinan J."/>
            <person name="Park H.-J."/>
            <person name="Ramirez L."/>
            <person name="Alfaro M."/>
            <person name="Sun H."/>
            <person name="Tritt A."/>
            <person name="Yoshinaga Y."/>
            <person name="Zwiers L.-H."/>
            <person name="Turgeon B."/>
            <person name="Goodwin S."/>
            <person name="Spatafora J."/>
            <person name="Crous P."/>
            <person name="Grigoriev I."/>
        </authorList>
    </citation>
    <scope>NUCLEOTIDE SEQUENCE [LARGE SCALE GENOMIC DNA]</scope>
    <source>
        <strain evidence="3">CBS 304.66</strain>
    </source>
</reference>
<dbReference type="Proteomes" id="UP000800093">
    <property type="component" value="Unassembled WGS sequence"/>
</dbReference>
<protein>
    <recommendedName>
        <fullName evidence="1">Protein kinase domain-containing protein</fullName>
    </recommendedName>
</protein>
<dbReference type="InterPro" id="IPR011009">
    <property type="entry name" value="Kinase-like_dom_sf"/>
</dbReference>
<dbReference type="InterPro" id="IPR008271">
    <property type="entry name" value="Ser/Thr_kinase_AS"/>
</dbReference>
<dbReference type="PROSITE" id="PS50011">
    <property type="entry name" value="PROTEIN_KINASE_DOM"/>
    <property type="match status" value="1"/>
</dbReference>
<organism evidence="2 3">
    <name type="scientific">Lojkania enalia</name>
    <dbReference type="NCBI Taxonomy" id="147567"/>
    <lineage>
        <taxon>Eukaryota</taxon>
        <taxon>Fungi</taxon>
        <taxon>Dikarya</taxon>
        <taxon>Ascomycota</taxon>
        <taxon>Pezizomycotina</taxon>
        <taxon>Dothideomycetes</taxon>
        <taxon>Pleosporomycetidae</taxon>
        <taxon>Pleosporales</taxon>
        <taxon>Pleosporales incertae sedis</taxon>
        <taxon>Lojkania</taxon>
    </lineage>
</organism>
<evidence type="ECO:0000313" key="2">
    <source>
        <dbReference type="EMBL" id="KAF2259486.1"/>
    </source>
</evidence>
<dbReference type="GO" id="GO:0005524">
    <property type="term" value="F:ATP binding"/>
    <property type="evidence" value="ECO:0007669"/>
    <property type="project" value="InterPro"/>
</dbReference>
<feature type="domain" description="Protein kinase" evidence="1">
    <location>
        <begin position="1"/>
        <end position="177"/>
    </location>
</feature>
<dbReference type="InterPro" id="IPR000719">
    <property type="entry name" value="Prot_kinase_dom"/>
</dbReference>
<dbReference type="AlphaFoldDB" id="A0A9P4JZS7"/>
<accession>A0A9P4JZS7</accession>
<dbReference type="PROSITE" id="PS00108">
    <property type="entry name" value="PROTEIN_KINASE_ST"/>
    <property type="match status" value="1"/>
</dbReference>
<sequence length="204" mass="23064">MAFTNVSQMKYEDIKPTNVLISTEESTTFHLYLTDFGISYIVQDPKESQTDHQLVKKRCITVQSYRLKSRAVVPPTSLVWSQYFRTDYGASFHRNLSLAVEYIIQISEPFEDTIKLGPDSRPNEWDPDARPPAFQLLEVFPEQSCCKKGPVVLGPALPRPPQERTLLEPPVPPVPALLERGQLSEKMVNTGSRVSICKSNTGRI</sequence>
<keyword evidence="3" id="KW-1185">Reference proteome</keyword>
<dbReference type="Gene3D" id="1.10.510.10">
    <property type="entry name" value="Transferase(Phosphotransferase) domain 1"/>
    <property type="match status" value="1"/>
</dbReference>